<dbReference type="STRING" id="6337.A0A0V0YN15"/>
<sequence length="69" mass="7997">MESEKVLIQLNGENYSWWKFEIEAVLEARDCLDVVSGETTCPQKHAFIRSCKTSKEMMNCIVRIKEQAT</sequence>
<feature type="non-terminal residue" evidence="2">
    <location>
        <position position="69"/>
    </location>
</feature>
<evidence type="ECO:0000259" key="1">
    <source>
        <dbReference type="Pfam" id="PF13961"/>
    </source>
</evidence>
<dbReference type="Pfam" id="PF13961">
    <property type="entry name" value="DUF4219"/>
    <property type="match status" value="1"/>
</dbReference>
<feature type="domain" description="DUF4219" evidence="1">
    <location>
        <begin position="10"/>
        <end position="36"/>
    </location>
</feature>
<proteinExistence type="predicted"/>
<evidence type="ECO:0000313" key="3">
    <source>
        <dbReference type="Proteomes" id="UP000054815"/>
    </source>
</evidence>
<gene>
    <name evidence="2" type="ORF">T4E_10704</name>
</gene>
<dbReference type="AlphaFoldDB" id="A0A0V0YN15"/>
<organism evidence="2 3">
    <name type="scientific">Trichinella pseudospiralis</name>
    <name type="common">Parasitic roundworm</name>
    <dbReference type="NCBI Taxonomy" id="6337"/>
    <lineage>
        <taxon>Eukaryota</taxon>
        <taxon>Metazoa</taxon>
        <taxon>Ecdysozoa</taxon>
        <taxon>Nematoda</taxon>
        <taxon>Enoplea</taxon>
        <taxon>Dorylaimia</taxon>
        <taxon>Trichinellida</taxon>
        <taxon>Trichinellidae</taxon>
        <taxon>Trichinella</taxon>
    </lineage>
</organism>
<evidence type="ECO:0000313" key="2">
    <source>
        <dbReference type="EMBL" id="KRY01464.1"/>
    </source>
</evidence>
<dbReference type="EMBL" id="JYDU01000003">
    <property type="protein sequence ID" value="KRY01464.1"/>
    <property type="molecule type" value="Genomic_DNA"/>
</dbReference>
<protein>
    <recommendedName>
        <fullName evidence="1">DUF4219 domain-containing protein</fullName>
    </recommendedName>
</protein>
<accession>A0A0V0YN15</accession>
<reference evidence="2 3" key="1">
    <citation type="submission" date="2015-01" db="EMBL/GenBank/DDBJ databases">
        <title>Evolution of Trichinella species and genotypes.</title>
        <authorList>
            <person name="Korhonen P.K."/>
            <person name="Edoardo P."/>
            <person name="Giuseppe L.R."/>
            <person name="Gasser R.B."/>
        </authorList>
    </citation>
    <scope>NUCLEOTIDE SEQUENCE [LARGE SCALE GENOMIC DNA]</scope>
    <source>
        <strain evidence="2">ISS141</strain>
    </source>
</reference>
<comment type="caution">
    <text evidence="2">The sequence shown here is derived from an EMBL/GenBank/DDBJ whole genome shotgun (WGS) entry which is preliminary data.</text>
</comment>
<name>A0A0V0YN15_TRIPS</name>
<dbReference type="Proteomes" id="UP000054815">
    <property type="component" value="Unassembled WGS sequence"/>
</dbReference>
<dbReference type="InterPro" id="IPR025314">
    <property type="entry name" value="DUF4219"/>
</dbReference>